<evidence type="ECO:0000256" key="1">
    <source>
        <dbReference type="SAM" id="Phobius"/>
    </source>
</evidence>
<dbReference type="KEGG" id="lcc:B488_07690"/>
<dbReference type="PATRIC" id="fig|1215343.11.peg.791"/>
<dbReference type="EMBL" id="CP003789">
    <property type="protein sequence ID" value="AGA64761.1"/>
    <property type="molecule type" value="Genomic_DNA"/>
</dbReference>
<gene>
    <name evidence="2" type="ordered locus">B488_07690</name>
</gene>
<feature type="transmembrane region" description="Helical" evidence="1">
    <location>
        <begin position="12"/>
        <end position="32"/>
    </location>
</feature>
<accession>L0EWK3</accession>
<name>L0EWK3_LIBCB</name>
<keyword evidence="1" id="KW-1133">Transmembrane helix</keyword>
<sequence length="98" mass="11015">MLISAMMLLSGVQRIFLLAGSFILFTLLAWVLGIRKGKKTAREEARQEFASILYHVQEKRHEIDSEIQDLASAQPQKIVDAAPDTAACKLLEDGWTRD</sequence>
<dbReference type="AlphaFoldDB" id="L0EWK3"/>
<evidence type="ECO:0000313" key="2">
    <source>
        <dbReference type="EMBL" id="AGA64761.1"/>
    </source>
</evidence>
<dbReference type="STRING" id="1215343.B488_07690"/>
<dbReference type="HOGENOM" id="CLU_2330358_0_0_5"/>
<keyword evidence="3" id="KW-1185">Reference proteome</keyword>
<dbReference type="Proteomes" id="UP000010799">
    <property type="component" value="Chromosome"/>
</dbReference>
<evidence type="ECO:0000313" key="3">
    <source>
        <dbReference type="Proteomes" id="UP000010799"/>
    </source>
</evidence>
<organism evidence="2 3">
    <name type="scientific">Liberibacter crescens (strain BT-1)</name>
    <dbReference type="NCBI Taxonomy" id="1215343"/>
    <lineage>
        <taxon>Bacteria</taxon>
        <taxon>Pseudomonadati</taxon>
        <taxon>Pseudomonadota</taxon>
        <taxon>Alphaproteobacteria</taxon>
        <taxon>Hyphomicrobiales</taxon>
        <taxon>Rhizobiaceae</taxon>
        <taxon>Liberibacter</taxon>
    </lineage>
</organism>
<proteinExistence type="predicted"/>
<keyword evidence="1" id="KW-0472">Membrane</keyword>
<reference evidence="2 3" key="1">
    <citation type="journal article" date="2012" name="Stand. Genomic Sci.">
        <title>Complete genome sequence of Liberibacter crescens BT-1.</title>
        <authorList>
            <person name="Leonard M.T."/>
            <person name="Fagen J.R."/>
            <person name="Davis-Richardson A.G."/>
            <person name="Davis M.J."/>
            <person name="Triplett E.W."/>
        </authorList>
    </citation>
    <scope>NUCLEOTIDE SEQUENCE [LARGE SCALE GENOMIC DNA]</scope>
    <source>
        <strain evidence="2 3">BT-1</strain>
    </source>
</reference>
<protein>
    <submittedName>
        <fullName evidence="2">Uncharacterized protein</fullName>
    </submittedName>
</protein>
<keyword evidence="1" id="KW-0812">Transmembrane</keyword>